<name>A0A5B1LBD0_9ACTN</name>
<dbReference type="AlphaFoldDB" id="A0A5B1LBD0"/>
<organism evidence="1 2">
    <name type="scientific">Nocardioides humilatus</name>
    <dbReference type="NCBI Taxonomy" id="2607660"/>
    <lineage>
        <taxon>Bacteria</taxon>
        <taxon>Bacillati</taxon>
        <taxon>Actinomycetota</taxon>
        <taxon>Actinomycetes</taxon>
        <taxon>Propionibacteriales</taxon>
        <taxon>Nocardioidaceae</taxon>
        <taxon>Nocardioides</taxon>
    </lineage>
</organism>
<reference evidence="1 2" key="1">
    <citation type="submission" date="2019-09" db="EMBL/GenBank/DDBJ databases">
        <title>Nocardioides panacisoli sp. nov., isolated from the soil of a ginseng field.</title>
        <authorList>
            <person name="Cho C."/>
        </authorList>
    </citation>
    <scope>NUCLEOTIDE SEQUENCE [LARGE SCALE GENOMIC DNA]</scope>
    <source>
        <strain evidence="1 2">BN130099</strain>
    </source>
</reference>
<accession>A0A5B1LBD0</accession>
<reference evidence="1 2" key="2">
    <citation type="submission" date="2019-09" db="EMBL/GenBank/DDBJ databases">
        <authorList>
            <person name="Jin C."/>
        </authorList>
    </citation>
    <scope>NUCLEOTIDE SEQUENCE [LARGE SCALE GENOMIC DNA]</scope>
    <source>
        <strain evidence="1 2">BN130099</strain>
    </source>
</reference>
<protein>
    <submittedName>
        <fullName evidence="1">Uncharacterized protein</fullName>
    </submittedName>
</protein>
<sequence>MSARLSSLGAHLRRQRAVYAFIGLALYVSPVPSMAAALVTTDQIANSAITTPKLAVDSVISTRILDESITSGDIKNGTIAGVDLRTSAMGAKVIRYDVGYWEFGSNTNESGQGSVSVQLPGTWTAAIVAASSWSATVKSVTPGTTDTTIVVPGTYNGAHIELMVHDDGRAVILCEDGGAVYDDISIYRTVTTSTQVTPPTPPAP</sequence>
<evidence type="ECO:0000313" key="1">
    <source>
        <dbReference type="EMBL" id="KAA1417945.1"/>
    </source>
</evidence>
<evidence type="ECO:0000313" key="2">
    <source>
        <dbReference type="Proteomes" id="UP000325003"/>
    </source>
</evidence>
<dbReference type="Proteomes" id="UP000325003">
    <property type="component" value="Unassembled WGS sequence"/>
</dbReference>
<keyword evidence="2" id="KW-1185">Reference proteome</keyword>
<dbReference type="RefSeq" id="WP_149729165.1">
    <property type="nucleotide sequence ID" value="NZ_VUJV01000004.1"/>
</dbReference>
<proteinExistence type="predicted"/>
<dbReference type="EMBL" id="VUJV01000004">
    <property type="protein sequence ID" value="KAA1417945.1"/>
    <property type="molecule type" value="Genomic_DNA"/>
</dbReference>
<gene>
    <name evidence="1" type="ORF">F0U44_15020</name>
</gene>
<comment type="caution">
    <text evidence="1">The sequence shown here is derived from an EMBL/GenBank/DDBJ whole genome shotgun (WGS) entry which is preliminary data.</text>
</comment>